<evidence type="ECO:0000256" key="2">
    <source>
        <dbReference type="SAM" id="Phobius"/>
    </source>
</evidence>
<dbReference type="EMBL" id="LFIW01000366">
    <property type="protein sequence ID" value="KZL86825.1"/>
    <property type="molecule type" value="Genomic_DNA"/>
</dbReference>
<evidence type="ECO:0000313" key="3">
    <source>
        <dbReference type="EMBL" id="KZL86825.1"/>
    </source>
</evidence>
<keyword evidence="2" id="KW-1133">Transmembrane helix</keyword>
<feature type="transmembrane region" description="Helical" evidence="2">
    <location>
        <begin position="87"/>
        <end position="109"/>
    </location>
</feature>
<proteinExistence type="predicted"/>
<evidence type="ECO:0000313" key="4">
    <source>
        <dbReference type="Proteomes" id="UP000076584"/>
    </source>
</evidence>
<feature type="compositionally biased region" description="Polar residues" evidence="1">
    <location>
        <begin position="55"/>
        <end position="71"/>
    </location>
</feature>
<reference evidence="3 4" key="1">
    <citation type="submission" date="2015-06" db="EMBL/GenBank/DDBJ databases">
        <title>Survival trade-offs in plant roots during colonization by closely related pathogenic and mutualistic fungi.</title>
        <authorList>
            <person name="Hacquard S."/>
            <person name="Kracher B."/>
            <person name="Hiruma K."/>
            <person name="Weinman A."/>
            <person name="Muench P."/>
            <person name="Garrido Oter R."/>
            <person name="Ver Loren van Themaat E."/>
            <person name="Dallerey J.-F."/>
            <person name="Damm U."/>
            <person name="Henrissat B."/>
            <person name="Lespinet O."/>
            <person name="Thon M."/>
            <person name="Kemen E."/>
            <person name="McHardy A.C."/>
            <person name="Schulze-Lefert P."/>
            <person name="O'Connell R.J."/>
        </authorList>
    </citation>
    <scope>NUCLEOTIDE SEQUENCE [LARGE SCALE GENOMIC DNA]</scope>
    <source>
        <strain evidence="3 4">MAFF 238704</strain>
    </source>
</reference>
<keyword evidence="2" id="KW-0812">Transmembrane</keyword>
<protein>
    <submittedName>
        <fullName evidence="3">Uncharacterized protein</fullName>
    </submittedName>
</protein>
<organism evidence="3 4">
    <name type="scientific">Colletotrichum incanum</name>
    <name type="common">Soybean anthracnose fungus</name>
    <dbReference type="NCBI Taxonomy" id="1573173"/>
    <lineage>
        <taxon>Eukaryota</taxon>
        <taxon>Fungi</taxon>
        <taxon>Dikarya</taxon>
        <taxon>Ascomycota</taxon>
        <taxon>Pezizomycotina</taxon>
        <taxon>Sordariomycetes</taxon>
        <taxon>Hypocreomycetidae</taxon>
        <taxon>Glomerellales</taxon>
        <taxon>Glomerellaceae</taxon>
        <taxon>Colletotrichum</taxon>
        <taxon>Colletotrichum spaethianum species complex</taxon>
    </lineage>
</organism>
<name>A0A162P8L7_COLIC</name>
<dbReference type="Proteomes" id="UP000076584">
    <property type="component" value="Unassembled WGS sequence"/>
</dbReference>
<keyword evidence="4" id="KW-1185">Reference proteome</keyword>
<accession>A0A162P8L7</accession>
<sequence>PRGFIAIFTQHHTLTAPCISLESHGYLHTLNQSNRLVVAMAKQKTAPVASPAKTGDNSASATQQQTENNQPATQLEKMAAFLVPPAWARRIVFVAIIVYLTPMLLAHWVETSAKIIRIFQSYTSGR</sequence>
<keyword evidence="2" id="KW-0472">Membrane</keyword>
<dbReference type="AlphaFoldDB" id="A0A162P8L7"/>
<evidence type="ECO:0000256" key="1">
    <source>
        <dbReference type="SAM" id="MobiDB-lite"/>
    </source>
</evidence>
<gene>
    <name evidence="3" type="ORF">CI238_08377</name>
</gene>
<feature type="region of interest" description="Disordered" evidence="1">
    <location>
        <begin position="47"/>
        <end position="71"/>
    </location>
</feature>
<feature type="non-terminal residue" evidence="3">
    <location>
        <position position="1"/>
    </location>
</feature>
<comment type="caution">
    <text evidence="3">The sequence shown here is derived from an EMBL/GenBank/DDBJ whole genome shotgun (WGS) entry which is preliminary data.</text>
</comment>